<dbReference type="EMBL" id="CP140152">
    <property type="protein sequence ID" value="WQH07119.1"/>
    <property type="molecule type" value="Genomic_DNA"/>
</dbReference>
<protein>
    <submittedName>
        <fullName evidence="2">Pectate lyase</fullName>
        <ecNumber evidence="2">4.2.2.2</ecNumber>
    </submittedName>
</protein>
<accession>A0ABZ0Y5I4</accession>
<gene>
    <name evidence="2" type="primary">pelA</name>
    <name evidence="2" type="ORF">SR858_12540</name>
</gene>
<dbReference type="Pfam" id="PF09492">
    <property type="entry name" value="Pec_lyase"/>
    <property type="match status" value="1"/>
</dbReference>
<dbReference type="GO" id="GO:0030570">
    <property type="term" value="F:pectate lyase activity"/>
    <property type="evidence" value="ECO:0007669"/>
    <property type="project" value="UniProtKB-EC"/>
</dbReference>
<name>A0ABZ0Y5I4_9BURK</name>
<organism evidence="2 3">
    <name type="scientific">Duganella zoogloeoides</name>
    <dbReference type="NCBI Taxonomy" id="75659"/>
    <lineage>
        <taxon>Bacteria</taxon>
        <taxon>Pseudomonadati</taxon>
        <taxon>Pseudomonadota</taxon>
        <taxon>Betaproteobacteria</taxon>
        <taxon>Burkholderiales</taxon>
        <taxon>Oxalobacteraceae</taxon>
        <taxon>Telluria group</taxon>
        <taxon>Duganella</taxon>
    </lineage>
</organism>
<dbReference type="InterPro" id="IPR012669">
    <property type="entry name" value="Pectate_lyase"/>
</dbReference>
<dbReference type="Gene3D" id="1.50.10.20">
    <property type="match status" value="1"/>
</dbReference>
<proteinExistence type="predicted"/>
<dbReference type="Proteomes" id="UP001326110">
    <property type="component" value="Chromosome"/>
</dbReference>
<reference evidence="2 3" key="1">
    <citation type="submission" date="2023-11" db="EMBL/GenBank/DDBJ databases">
        <title>MicrobeMod: A computational toolkit for identifying prokaryotic methylation and restriction-modification with nanopore sequencing.</title>
        <authorList>
            <person name="Crits-Christoph A."/>
            <person name="Kang S.C."/>
            <person name="Lee H."/>
            <person name="Ostrov N."/>
        </authorList>
    </citation>
    <scope>NUCLEOTIDE SEQUENCE [LARGE SCALE GENOMIC DNA]</scope>
    <source>
        <strain evidence="2 3">ATCC 25935</strain>
    </source>
</reference>
<feature type="chain" id="PRO_5047078091" evidence="1">
    <location>
        <begin position="22"/>
        <end position="423"/>
    </location>
</feature>
<evidence type="ECO:0000313" key="3">
    <source>
        <dbReference type="Proteomes" id="UP001326110"/>
    </source>
</evidence>
<evidence type="ECO:0000256" key="1">
    <source>
        <dbReference type="SAM" id="SignalP"/>
    </source>
</evidence>
<sequence>MKRCVLAAAMAVVLAAVSAHAEVIGKMETPQALSEARLAVLSVPERAVWQAYLERSRSLMAADKAALAAERATLPLWQVAAATHPPQGNGMPLKNPGPWYGSAEALRVADNIVSYQTPAGGWGKNVNRSEPPRQKGEAYVHSDGGKLEGWSYVGTIDNDATITELRFLARVIASGGGAGKPEYTAAFVRGMEYLFTAQYPNGGFPQVYPLAGGYHDAITYNDNALANVTDLLEDVALRKGDYSFVPPQLAARAAQSRDQAEQVIIASQIRVDGVLTAWCQQHDAVTLAPVGARNFEPIALTSVESARLLNVLMRDPAPSPAIVNAVDAGAAWLKRAAIHDQEWVRSKDSAGLKPKAGAGPLWARLYDIATMRPIFGDRDRTIHTDVNELSPERRAGYAWYVNNPASTLDKYAKWARKYSAAAK</sequence>
<dbReference type="NCBIfam" id="TIGR02474">
    <property type="entry name" value="pec_lyase"/>
    <property type="match status" value="1"/>
</dbReference>
<feature type="signal peptide" evidence="1">
    <location>
        <begin position="1"/>
        <end position="21"/>
    </location>
</feature>
<dbReference type="RefSeq" id="WP_026637160.1">
    <property type="nucleotide sequence ID" value="NZ_CP140152.1"/>
</dbReference>
<dbReference type="EC" id="4.2.2.2" evidence="2"/>
<keyword evidence="2" id="KW-0456">Lyase</keyword>
<keyword evidence="3" id="KW-1185">Reference proteome</keyword>
<keyword evidence="1" id="KW-0732">Signal</keyword>
<evidence type="ECO:0000313" key="2">
    <source>
        <dbReference type="EMBL" id="WQH07119.1"/>
    </source>
</evidence>
<dbReference type="SUPFAM" id="SSF81853">
    <property type="entry name" value="Family 10 polysaccharide lyase"/>
    <property type="match status" value="1"/>
</dbReference>